<dbReference type="EMBL" id="VCAU01000127">
    <property type="protein sequence ID" value="KAF9884279.1"/>
    <property type="molecule type" value="Genomic_DNA"/>
</dbReference>
<dbReference type="InterPro" id="IPR036396">
    <property type="entry name" value="Cyt_P450_sf"/>
</dbReference>
<evidence type="ECO:0000256" key="4">
    <source>
        <dbReference type="ARBA" id="ARBA00022723"/>
    </source>
</evidence>
<evidence type="ECO:0000256" key="7">
    <source>
        <dbReference type="ARBA" id="ARBA00023033"/>
    </source>
</evidence>
<feature type="transmembrane region" description="Helical" evidence="10">
    <location>
        <begin position="20"/>
        <end position="41"/>
    </location>
</feature>
<comment type="similarity">
    <text evidence="2 9">Belongs to the cytochrome P450 family.</text>
</comment>
<feature type="binding site" description="axial binding residue" evidence="8">
    <location>
        <position position="458"/>
    </location>
    <ligand>
        <name>heme</name>
        <dbReference type="ChEBI" id="CHEBI:30413"/>
    </ligand>
    <ligandPart>
        <name>Fe</name>
        <dbReference type="ChEBI" id="CHEBI:18248"/>
    </ligandPart>
</feature>
<dbReference type="PRINTS" id="PR00463">
    <property type="entry name" value="EP450I"/>
</dbReference>
<evidence type="ECO:0000313" key="12">
    <source>
        <dbReference type="Proteomes" id="UP001194746"/>
    </source>
</evidence>
<dbReference type="GO" id="GO:0016705">
    <property type="term" value="F:oxidoreductase activity, acting on paired donors, with incorporation or reduction of molecular oxygen"/>
    <property type="evidence" value="ECO:0007669"/>
    <property type="project" value="InterPro"/>
</dbReference>
<evidence type="ECO:0000256" key="8">
    <source>
        <dbReference type="PIRSR" id="PIRSR602401-1"/>
    </source>
</evidence>
<reference evidence="11" key="2">
    <citation type="submission" date="2020-02" db="EMBL/GenBank/DDBJ databases">
        <authorList>
            <person name="Gilchrist C.L.M."/>
            <person name="Chooi Y.-H."/>
        </authorList>
    </citation>
    <scope>NUCLEOTIDE SEQUENCE</scope>
    <source>
        <strain evidence="11">MST-FP2251</strain>
    </source>
</reference>
<dbReference type="Pfam" id="PF00067">
    <property type="entry name" value="p450"/>
    <property type="match status" value="1"/>
</dbReference>
<dbReference type="CDD" id="cd11062">
    <property type="entry name" value="CYP58-like"/>
    <property type="match status" value="1"/>
</dbReference>
<evidence type="ECO:0008006" key="13">
    <source>
        <dbReference type="Google" id="ProtNLM"/>
    </source>
</evidence>
<keyword evidence="5 9" id="KW-0560">Oxidoreductase</keyword>
<reference evidence="11" key="1">
    <citation type="journal article" date="2019" name="Beilstein J. Org. Chem.">
        <title>Nanangenines: drimane sesquiterpenoids as the dominant metabolite cohort of a novel Australian fungus, Aspergillus nanangensis.</title>
        <authorList>
            <person name="Lacey H.J."/>
            <person name="Gilchrist C.L.M."/>
            <person name="Crombie A."/>
            <person name="Kalaitzis J.A."/>
            <person name="Vuong D."/>
            <person name="Rutledge P.J."/>
            <person name="Turner P."/>
            <person name="Pitt J.I."/>
            <person name="Lacey E."/>
            <person name="Chooi Y.H."/>
            <person name="Piggott A.M."/>
        </authorList>
    </citation>
    <scope>NUCLEOTIDE SEQUENCE</scope>
    <source>
        <strain evidence="11">MST-FP2251</strain>
    </source>
</reference>
<name>A0AAD4GNK7_ASPNN</name>
<dbReference type="GO" id="GO:0005506">
    <property type="term" value="F:iron ion binding"/>
    <property type="evidence" value="ECO:0007669"/>
    <property type="project" value="InterPro"/>
</dbReference>
<keyword evidence="7 9" id="KW-0503">Monooxygenase</keyword>
<keyword evidence="12" id="KW-1185">Reference proteome</keyword>
<evidence type="ECO:0000256" key="1">
    <source>
        <dbReference type="ARBA" id="ARBA00001971"/>
    </source>
</evidence>
<dbReference type="AlphaFoldDB" id="A0AAD4GNK7"/>
<evidence type="ECO:0000256" key="10">
    <source>
        <dbReference type="SAM" id="Phobius"/>
    </source>
</evidence>
<dbReference type="Gene3D" id="1.10.630.10">
    <property type="entry name" value="Cytochrome P450"/>
    <property type="match status" value="1"/>
</dbReference>
<keyword evidence="10" id="KW-1133">Transmembrane helix</keyword>
<comment type="cofactor">
    <cofactor evidence="1 8">
        <name>heme</name>
        <dbReference type="ChEBI" id="CHEBI:30413"/>
    </cofactor>
</comment>
<comment type="caution">
    <text evidence="11">The sequence shown here is derived from an EMBL/GenBank/DDBJ whole genome shotgun (WGS) entry which is preliminary data.</text>
</comment>
<dbReference type="PRINTS" id="PR00385">
    <property type="entry name" value="P450"/>
</dbReference>
<keyword evidence="10" id="KW-0472">Membrane</keyword>
<evidence type="ECO:0000256" key="5">
    <source>
        <dbReference type="ARBA" id="ARBA00023002"/>
    </source>
</evidence>
<evidence type="ECO:0000313" key="11">
    <source>
        <dbReference type="EMBL" id="KAF9884279.1"/>
    </source>
</evidence>
<sequence length="519" mass="58620">MTEGDPMLFDDFLGAPRPLIVSAAALVGISISYLVITRLLFHPLSGVPGPLLAGLTSWFEFYYDVVGGGMYVKEVEKFHNTYRSSIVRTGPNQVHVNDPQSYKKVFTIASPYQKSPFFYTSAGLPEAIGGILDPKQHHVRRSILGPRFAPKVISSYTPGLLKLVMRCTDIMADKARQGKHISMPRYTRALTVDVISEFTFGRSMGLVNEDEEMPELLKDLSGFTSQFHICKHFPLYRQLLAKIPDSVSRKLMPGFFQLREKATQAVNELVAEKEAGKRNNHNPDQGTVLDLLLTPHPKKNHEIPGPTALVDEGCAFIVGGSDTTGYTMESATYLILKNPKVRDRLRSELDQARPHIQDNFDLLHISQLPYLNAVIKESLRLFTPAATPLPRTVPAKGVEVNGHFLPAGTILTHSLYLIHHNPALFDNIKSFEPERWLGEQGKELEQYYVPFSKGSRSCIGISLAYHEMYTFLAVLFSRFDMEIFETADGDLEWRDYMFVRRKGPVKIRLLKDRWSEEVF</sequence>
<dbReference type="InterPro" id="IPR002401">
    <property type="entry name" value="Cyt_P450_E_grp-I"/>
</dbReference>
<evidence type="ECO:0000256" key="3">
    <source>
        <dbReference type="ARBA" id="ARBA00022617"/>
    </source>
</evidence>
<dbReference type="PANTHER" id="PTHR24305">
    <property type="entry name" value="CYTOCHROME P450"/>
    <property type="match status" value="1"/>
</dbReference>
<dbReference type="GO" id="GO:0004497">
    <property type="term" value="F:monooxygenase activity"/>
    <property type="evidence" value="ECO:0007669"/>
    <property type="project" value="UniProtKB-KW"/>
</dbReference>
<protein>
    <recommendedName>
        <fullName evidence="13">Cytochrome P450</fullName>
    </recommendedName>
</protein>
<gene>
    <name evidence="11" type="ORF">FE257_001909</name>
</gene>
<dbReference type="SUPFAM" id="SSF48264">
    <property type="entry name" value="Cytochrome P450"/>
    <property type="match status" value="1"/>
</dbReference>
<proteinExistence type="inferred from homology"/>
<organism evidence="11 12">
    <name type="scientific">Aspergillus nanangensis</name>
    <dbReference type="NCBI Taxonomy" id="2582783"/>
    <lineage>
        <taxon>Eukaryota</taxon>
        <taxon>Fungi</taxon>
        <taxon>Dikarya</taxon>
        <taxon>Ascomycota</taxon>
        <taxon>Pezizomycotina</taxon>
        <taxon>Eurotiomycetes</taxon>
        <taxon>Eurotiomycetidae</taxon>
        <taxon>Eurotiales</taxon>
        <taxon>Aspergillaceae</taxon>
        <taxon>Aspergillus</taxon>
        <taxon>Aspergillus subgen. Circumdati</taxon>
    </lineage>
</organism>
<keyword evidence="3 8" id="KW-0349">Heme</keyword>
<dbReference type="Proteomes" id="UP001194746">
    <property type="component" value="Unassembled WGS sequence"/>
</dbReference>
<dbReference type="InterPro" id="IPR050121">
    <property type="entry name" value="Cytochrome_P450_monoxygenase"/>
</dbReference>
<keyword evidence="10" id="KW-0812">Transmembrane</keyword>
<keyword evidence="6 8" id="KW-0408">Iron</keyword>
<evidence type="ECO:0000256" key="9">
    <source>
        <dbReference type="RuleBase" id="RU000461"/>
    </source>
</evidence>
<dbReference type="InterPro" id="IPR017972">
    <property type="entry name" value="Cyt_P450_CS"/>
</dbReference>
<dbReference type="InterPro" id="IPR001128">
    <property type="entry name" value="Cyt_P450"/>
</dbReference>
<accession>A0AAD4GNK7</accession>
<dbReference type="PANTHER" id="PTHR24305:SF210">
    <property type="entry name" value="CYTOCHROME P450 MONOOXYGENASE ASQL-RELATED"/>
    <property type="match status" value="1"/>
</dbReference>
<dbReference type="PROSITE" id="PS00086">
    <property type="entry name" value="CYTOCHROME_P450"/>
    <property type="match status" value="1"/>
</dbReference>
<dbReference type="GO" id="GO:0020037">
    <property type="term" value="F:heme binding"/>
    <property type="evidence" value="ECO:0007669"/>
    <property type="project" value="InterPro"/>
</dbReference>
<evidence type="ECO:0000256" key="6">
    <source>
        <dbReference type="ARBA" id="ARBA00023004"/>
    </source>
</evidence>
<keyword evidence="4 8" id="KW-0479">Metal-binding</keyword>
<evidence type="ECO:0000256" key="2">
    <source>
        <dbReference type="ARBA" id="ARBA00010617"/>
    </source>
</evidence>